<dbReference type="OrthoDB" id="8478470at2"/>
<evidence type="ECO:0000259" key="2">
    <source>
        <dbReference type="Pfam" id="PF07007"/>
    </source>
</evidence>
<proteinExistence type="predicted"/>
<dbReference type="Proteomes" id="UP000034491">
    <property type="component" value="Unassembled WGS sequence"/>
</dbReference>
<evidence type="ECO:0000313" key="4">
    <source>
        <dbReference type="Proteomes" id="UP000034491"/>
    </source>
</evidence>
<gene>
    <name evidence="3" type="ORF">WH95_14470</name>
</gene>
<comment type="caution">
    <text evidence="3">The sequence shown here is derived from an EMBL/GenBank/DDBJ whole genome shotgun (WGS) entry which is preliminary data.</text>
</comment>
<dbReference type="Pfam" id="PF07007">
    <property type="entry name" value="LprI"/>
    <property type="match status" value="1"/>
</dbReference>
<accession>A0A0M2R6Z5</accession>
<dbReference type="EMBL" id="LANI01000021">
    <property type="protein sequence ID" value="KKJ76179.1"/>
    <property type="molecule type" value="Genomic_DNA"/>
</dbReference>
<dbReference type="InterPro" id="IPR009739">
    <property type="entry name" value="LprI-like_N"/>
</dbReference>
<evidence type="ECO:0000313" key="3">
    <source>
        <dbReference type="EMBL" id="KKJ76179.1"/>
    </source>
</evidence>
<organism evidence="3 4">
    <name type="scientific">Kiloniella litopenaei</name>
    <dbReference type="NCBI Taxonomy" id="1549748"/>
    <lineage>
        <taxon>Bacteria</taxon>
        <taxon>Pseudomonadati</taxon>
        <taxon>Pseudomonadota</taxon>
        <taxon>Alphaproteobacteria</taxon>
        <taxon>Rhodospirillales</taxon>
        <taxon>Kiloniellaceae</taxon>
        <taxon>Kiloniella</taxon>
    </lineage>
</organism>
<feature type="domain" description="Lysozyme inhibitor LprI-like N-terminal" evidence="2">
    <location>
        <begin position="119"/>
        <end position="210"/>
    </location>
</feature>
<keyword evidence="1" id="KW-0732">Signal</keyword>
<reference evidence="3 4" key="1">
    <citation type="submission" date="2015-03" db="EMBL/GenBank/DDBJ databases">
        <title>Genome sequence of Kiloniella sp. P1-1, isolated from the gut microflora of Pacific white shrimp, Penaeus vannamei.</title>
        <authorList>
            <person name="Shao Z."/>
            <person name="Wang L."/>
            <person name="Li X."/>
        </authorList>
    </citation>
    <scope>NUCLEOTIDE SEQUENCE [LARGE SCALE GENOMIC DNA]</scope>
    <source>
        <strain evidence="3 4">P1-1</strain>
    </source>
</reference>
<feature type="chain" id="PRO_5005640569" description="Lysozyme inhibitor LprI-like N-terminal domain-containing protein" evidence="1">
    <location>
        <begin position="24"/>
        <end position="215"/>
    </location>
</feature>
<name>A0A0M2R6Z5_9PROT</name>
<evidence type="ECO:0000256" key="1">
    <source>
        <dbReference type="SAM" id="SignalP"/>
    </source>
</evidence>
<dbReference type="AlphaFoldDB" id="A0A0M2R6Z5"/>
<sequence>MFRRIISCLVLSLTIFTPLSSMGSETQAHENAVTLRFKAFHDPGYLYFSDKEGKEVEAGFFYRFITFEMVDTWEAGEEFLLFINPDIGVGIKRIVDGTIYKAIFASDNPIDRAEASCLSKAISTLDISGCYYESRSHWLREIDFLMNELRKSSSESLVSELSAAEQSWQGYETDLMNSFYIHAEEQGGSIKKIQAAALQSELMKSRYKQLLSFFE</sequence>
<feature type="signal peptide" evidence="1">
    <location>
        <begin position="1"/>
        <end position="23"/>
    </location>
</feature>
<keyword evidence="4" id="KW-1185">Reference proteome</keyword>
<protein>
    <recommendedName>
        <fullName evidence="2">Lysozyme inhibitor LprI-like N-terminal domain-containing protein</fullName>
    </recommendedName>
</protein>
<dbReference type="RefSeq" id="WP_046508487.1">
    <property type="nucleotide sequence ID" value="NZ_LANI01000021.1"/>
</dbReference>